<accession>A0A0W8C2W4</accession>
<evidence type="ECO:0000313" key="3">
    <source>
        <dbReference type="EMBL" id="KUF78414.1"/>
    </source>
</evidence>
<dbReference type="Gene3D" id="1.20.1280.50">
    <property type="match status" value="1"/>
</dbReference>
<evidence type="ECO:0000259" key="2">
    <source>
        <dbReference type="PROSITE" id="PS50181"/>
    </source>
</evidence>
<dbReference type="OrthoDB" id="162748at2759"/>
<gene>
    <name evidence="3" type="ORF">AM587_10008635</name>
</gene>
<dbReference type="InterPro" id="IPR036047">
    <property type="entry name" value="F-box-like_dom_sf"/>
</dbReference>
<comment type="caution">
    <text evidence="3">The sequence shown here is derived from an EMBL/GenBank/DDBJ whole genome shotgun (WGS) entry which is preliminary data.</text>
</comment>
<name>A0A0W8C2W4_PHYNI</name>
<dbReference type="AlphaFoldDB" id="A0A0W8C2W4"/>
<feature type="chain" id="PRO_5006940081" description="F-box domain-containing protein" evidence="1">
    <location>
        <begin position="20"/>
        <end position="319"/>
    </location>
</feature>
<proteinExistence type="predicted"/>
<dbReference type="PROSITE" id="PS50181">
    <property type="entry name" value="FBOX"/>
    <property type="match status" value="1"/>
</dbReference>
<evidence type="ECO:0000313" key="4">
    <source>
        <dbReference type="Proteomes" id="UP000052943"/>
    </source>
</evidence>
<sequence length="319" mass="37641">MSAVSAAGALLWMMHTLLQEHGWVVLGSEMDTSRPRLLESFAGNVNLLPAQRYQVSEKVQEDMDVHVRGLLVGSKLFAHFVSSAKSVQLNLKVSEFVKPRKQEAEDQGRVLYTNKWRCNLEILRWRLERNLFPEFSSDASVVTSDAELSRLPEPLLVHVGEFLNVPDFCRVTQTNKYLHQLQDSSELWQNFLLRGYKQSYLLFLIFFVDFPSVHPDQDPKIVYISHWTVQKRMEEWNQRHHERQRQLFDLLHQQSHWYRRRLPAPPLHVPMPPPFLPLGYDPLSLRPRHRPDLFDVDADYDMLRDPFGFQLDPLYPYFY</sequence>
<dbReference type="EMBL" id="LNFO01005335">
    <property type="protein sequence ID" value="KUF78414.1"/>
    <property type="molecule type" value="Genomic_DNA"/>
</dbReference>
<dbReference type="InterPro" id="IPR001810">
    <property type="entry name" value="F-box_dom"/>
</dbReference>
<feature type="signal peptide" evidence="1">
    <location>
        <begin position="1"/>
        <end position="19"/>
    </location>
</feature>
<keyword evidence="1" id="KW-0732">Signal</keyword>
<dbReference type="SUPFAM" id="SSF81383">
    <property type="entry name" value="F-box domain"/>
    <property type="match status" value="1"/>
</dbReference>
<organism evidence="3 4">
    <name type="scientific">Phytophthora nicotianae</name>
    <name type="common">Potato buckeye rot agent</name>
    <name type="synonym">Phytophthora parasitica</name>
    <dbReference type="NCBI Taxonomy" id="4792"/>
    <lineage>
        <taxon>Eukaryota</taxon>
        <taxon>Sar</taxon>
        <taxon>Stramenopiles</taxon>
        <taxon>Oomycota</taxon>
        <taxon>Peronosporomycetes</taxon>
        <taxon>Peronosporales</taxon>
        <taxon>Peronosporaceae</taxon>
        <taxon>Phytophthora</taxon>
    </lineage>
</organism>
<dbReference type="Pfam" id="PF12937">
    <property type="entry name" value="F-box-like"/>
    <property type="match status" value="1"/>
</dbReference>
<dbReference type="Proteomes" id="UP000052943">
    <property type="component" value="Unassembled WGS sequence"/>
</dbReference>
<evidence type="ECO:0000256" key="1">
    <source>
        <dbReference type="SAM" id="SignalP"/>
    </source>
</evidence>
<reference evidence="3 4" key="1">
    <citation type="submission" date="2015-11" db="EMBL/GenBank/DDBJ databases">
        <title>Genomes and virulence difference between two physiological races of Phytophthora nicotianae.</title>
        <authorList>
            <person name="Liu H."/>
            <person name="Ma X."/>
            <person name="Yu H."/>
            <person name="Fang D."/>
            <person name="Li Y."/>
            <person name="Wang X."/>
            <person name="Wang W."/>
            <person name="Dong Y."/>
            <person name="Xiao B."/>
        </authorList>
    </citation>
    <scope>NUCLEOTIDE SEQUENCE [LARGE SCALE GENOMIC DNA]</scope>
    <source>
        <strain evidence="4">race 0</strain>
    </source>
</reference>
<feature type="domain" description="F-box" evidence="2">
    <location>
        <begin position="145"/>
        <end position="191"/>
    </location>
</feature>
<protein>
    <recommendedName>
        <fullName evidence="2">F-box domain-containing protein</fullName>
    </recommendedName>
</protein>